<feature type="domain" description="Phosphoesterase HXTX" evidence="3">
    <location>
        <begin position="112"/>
        <end position="185"/>
    </location>
</feature>
<reference evidence="4 5" key="1">
    <citation type="submission" date="2021-02" db="EMBL/GenBank/DDBJ databases">
        <authorList>
            <person name="Han P."/>
        </authorList>
    </citation>
    <scope>NUCLEOTIDE SEQUENCE [LARGE SCALE GENOMIC DNA]</scope>
    <source>
        <strain evidence="4">Candidatus Nitrospira sp. ZN2</strain>
    </source>
</reference>
<accession>A0ABM8R2S7</accession>
<name>A0ABM8R2S7_9BACT</name>
<comment type="similarity">
    <text evidence="2">Belongs to the 2H phosphoesterase superfamily. ThpR family.</text>
</comment>
<feature type="short sequence motif" description="HXTX 1" evidence="2">
    <location>
        <begin position="48"/>
        <end position="51"/>
    </location>
</feature>
<dbReference type="GO" id="GO:0008664">
    <property type="term" value="F:RNA 2',3'-cyclic 3'-phosphodiesterase activity"/>
    <property type="evidence" value="ECO:0007669"/>
    <property type="project" value="UniProtKB-EC"/>
</dbReference>
<proteinExistence type="inferred from homology"/>
<dbReference type="InterPro" id="IPR004175">
    <property type="entry name" value="RNA_CPDase"/>
</dbReference>
<dbReference type="EMBL" id="CAJNBJ010000002">
    <property type="protein sequence ID" value="CAE6729859.1"/>
    <property type="molecule type" value="Genomic_DNA"/>
</dbReference>
<dbReference type="EC" id="3.1.4.58" evidence="2"/>
<feature type="active site" description="Proton donor" evidence="2">
    <location>
        <position position="48"/>
    </location>
</feature>
<dbReference type="HAMAP" id="MF_01940">
    <property type="entry name" value="RNA_CPDase"/>
    <property type="match status" value="1"/>
</dbReference>
<dbReference type="SUPFAM" id="SSF55144">
    <property type="entry name" value="LigT-like"/>
    <property type="match status" value="1"/>
</dbReference>
<comment type="function">
    <text evidence="2">Hydrolyzes RNA 2',3'-cyclic phosphodiester to an RNA 2'-phosphomonoester.</text>
</comment>
<protein>
    <recommendedName>
        <fullName evidence="2">RNA 2',3'-cyclic phosphodiesterase</fullName>
        <shortName evidence="2">RNA 2',3'-CPDase</shortName>
        <ecNumber evidence="2">3.1.4.58</ecNumber>
    </recommendedName>
</protein>
<dbReference type="Gene3D" id="3.90.1140.10">
    <property type="entry name" value="Cyclic phosphodiesterase"/>
    <property type="match status" value="1"/>
</dbReference>
<comment type="caution">
    <text evidence="4">The sequence shown here is derived from an EMBL/GenBank/DDBJ whole genome shotgun (WGS) entry which is preliminary data.</text>
</comment>
<feature type="short sequence motif" description="HXTX 2" evidence="2">
    <location>
        <begin position="141"/>
        <end position="144"/>
    </location>
</feature>
<evidence type="ECO:0000313" key="4">
    <source>
        <dbReference type="EMBL" id="CAE6729859.1"/>
    </source>
</evidence>
<dbReference type="Proteomes" id="UP000675880">
    <property type="component" value="Unassembled WGS sequence"/>
</dbReference>
<evidence type="ECO:0000256" key="1">
    <source>
        <dbReference type="ARBA" id="ARBA00022801"/>
    </source>
</evidence>
<dbReference type="PANTHER" id="PTHR35561">
    <property type="entry name" value="RNA 2',3'-CYCLIC PHOSPHODIESTERASE"/>
    <property type="match status" value="1"/>
</dbReference>
<gene>
    <name evidence="4" type="ORF">NSPZN2_100303</name>
</gene>
<dbReference type="InterPro" id="IPR014051">
    <property type="entry name" value="Phosphoesterase_HXTX"/>
</dbReference>
<dbReference type="RefSeq" id="WP_213041654.1">
    <property type="nucleotide sequence ID" value="NZ_CAJNBJ010000002.1"/>
</dbReference>
<keyword evidence="1 2" id="KW-0378">Hydrolase</keyword>
<keyword evidence="5" id="KW-1185">Reference proteome</keyword>
<dbReference type="NCBIfam" id="TIGR02258">
    <property type="entry name" value="2_5_ligase"/>
    <property type="match status" value="1"/>
</dbReference>
<dbReference type="PANTHER" id="PTHR35561:SF1">
    <property type="entry name" value="RNA 2',3'-CYCLIC PHOSPHODIESTERASE"/>
    <property type="match status" value="1"/>
</dbReference>
<evidence type="ECO:0000313" key="5">
    <source>
        <dbReference type="Proteomes" id="UP000675880"/>
    </source>
</evidence>
<organism evidence="4 5">
    <name type="scientific">Nitrospira defluvii</name>
    <dbReference type="NCBI Taxonomy" id="330214"/>
    <lineage>
        <taxon>Bacteria</taxon>
        <taxon>Pseudomonadati</taxon>
        <taxon>Nitrospirota</taxon>
        <taxon>Nitrospiria</taxon>
        <taxon>Nitrospirales</taxon>
        <taxon>Nitrospiraceae</taxon>
        <taxon>Nitrospira</taxon>
    </lineage>
</organism>
<evidence type="ECO:0000259" key="3">
    <source>
        <dbReference type="Pfam" id="PF02834"/>
    </source>
</evidence>
<dbReference type="InterPro" id="IPR009097">
    <property type="entry name" value="Cyclic_Pdiesterase"/>
</dbReference>
<dbReference type="Pfam" id="PF02834">
    <property type="entry name" value="LigT_PEase"/>
    <property type="match status" value="2"/>
</dbReference>
<feature type="domain" description="Phosphoesterase HXTX" evidence="3">
    <location>
        <begin position="8"/>
        <end position="99"/>
    </location>
</feature>
<comment type="catalytic activity">
    <reaction evidence="2">
        <text>a 3'-end 2',3'-cyclophospho-ribonucleotide-RNA + H2O = a 3'-end 2'-phospho-ribonucleotide-RNA + H(+)</text>
        <dbReference type="Rhea" id="RHEA:11828"/>
        <dbReference type="Rhea" id="RHEA-COMP:10464"/>
        <dbReference type="Rhea" id="RHEA-COMP:17353"/>
        <dbReference type="ChEBI" id="CHEBI:15377"/>
        <dbReference type="ChEBI" id="CHEBI:15378"/>
        <dbReference type="ChEBI" id="CHEBI:83064"/>
        <dbReference type="ChEBI" id="CHEBI:173113"/>
        <dbReference type="EC" id="3.1.4.58"/>
    </reaction>
</comment>
<feature type="active site" description="Proton acceptor" evidence="2">
    <location>
        <position position="141"/>
    </location>
</feature>
<evidence type="ECO:0000256" key="2">
    <source>
        <dbReference type="HAMAP-Rule" id="MF_01940"/>
    </source>
</evidence>
<sequence>MIRAFLAIDIPPELRAALSAVQQDLKRRFERTVDRRARISWVQPTSMHLTVKFLGDTPEDLIESLQVPLAQAVAGHRMIEVPFSRLGTFPRPQQPRVLWAGPPESWEQGNEGERLQALSRTVEDVCRAAGLAAEVRPFSPHLTLARIKEGERQVGQVLVESGMLNQSLTCGLLEIKAVVMMKSQLRPTGSVYTQLWECPLNPIA</sequence>